<protein>
    <submittedName>
        <fullName evidence="2">Uncharacterized protein</fullName>
    </submittedName>
</protein>
<feature type="chain" id="PRO_5021363259" evidence="1">
    <location>
        <begin position="19"/>
        <end position="244"/>
    </location>
</feature>
<dbReference type="OrthoDB" id="3064493at2759"/>
<reference evidence="2 3" key="1">
    <citation type="journal article" date="2019" name="Nat. Ecol. Evol.">
        <title>Megaphylogeny resolves global patterns of mushroom evolution.</title>
        <authorList>
            <person name="Varga T."/>
            <person name="Krizsan K."/>
            <person name="Foldi C."/>
            <person name="Dima B."/>
            <person name="Sanchez-Garcia M."/>
            <person name="Sanchez-Ramirez S."/>
            <person name="Szollosi G.J."/>
            <person name="Szarkandi J.G."/>
            <person name="Papp V."/>
            <person name="Albert L."/>
            <person name="Andreopoulos W."/>
            <person name="Angelini C."/>
            <person name="Antonin V."/>
            <person name="Barry K.W."/>
            <person name="Bougher N.L."/>
            <person name="Buchanan P."/>
            <person name="Buyck B."/>
            <person name="Bense V."/>
            <person name="Catcheside P."/>
            <person name="Chovatia M."/>
            <person name="Cooper J."/>
            <person name="Damon W."/>
            <person name="Desjardin D."/>
            <person name="Finy P."/>
            <person name="Geml J."/>
            <person name="Haridas S."/>
            <person name="Hughes K."/>
            <person name="Justo A."/>
            <person name="Karasinski D."/>
            <person name="Kautmanova I."/>
            <person name="Kiss B."/>
            <person name="Kocsube S."/>
            <person name="Kotiranta H."/>
            <person name="LaButti K.M."/>
            <person name="Lechner B.E."/>
            <person name="Liimatainen K."/>
            <person name="Lipzen A."/>
            <person name="Lukacs Z."/>
            <person name="Mihaltcheva S."/>
            <person name="Morgado L.N."/>
            <person name="Niskanen T."/>
            <person name="Noordeloos M.E."/>
            <person name="Ohm R.A."/>
            <person name="Ortiz-Santana B."/>
            <person name="Ovrebo C."/>
            <person name="Racz N."/>
            <person name="Riley R."/>
            <person name="Savchenko A."/>
            <person name="Shiryaev A."/>
            <person name="Soop K."/>
            <person name="Spirin V."/>
            <person name="Szebenyi C."/>
            <person name="Tomsovsky M."/>
            <person name="Tulloss R.E."/>
            <person name="Uehling J."/>
            <person name="Grigoriev I.V."/>
            <person name="Vagvolgyi C."/>
            <person name="Papp T."/>
            <person name="Martin F.M."/>
            <person name="Miettinen O."/>
            <person name="Hibbett D.S."/>
            <person name="Nagy L.G."/>
        </authorList>
    </citation>
    <scope>NUCLEOTIDE SEQUENCE [LARGE SCALE GENOMIC DNA]</scope>
    <source>
        <strain evidence="2 3">FP101781</strain>
    </source>
</reference>
<dbReference type="AlphaFoldDB" id="A0A4Y7SGP2"/>
<keyword evidence="1" id="KW-0732">Signal</keyword>
<evidence type="ECO:0000313" key="2">
    <source>
        <dbReference type="EMBL" id="TEB20290.1"/>
    </source>
</evidence>
<dbReference type="EMBL" id="QPFP01000145">
    <property type="protein sequence ID" value="TEB20290.1"/>
    <property type="molecule type" value="Genomic_DNA"/>
</dbReference>
<organism evidence="2 3">
    <name type="scientific">Coprinellus micaceus</name>
    <name type="common">Glistening ink-cap mushroom</name>
    <name type="synonym">Coprinus micaceus</name>
    <dbReference type="NCBI Taxonomy" id="71717"/>
    <lineage>
        <taxon>Eukaryota</taxon>
        <taxon>Fungi</taxon>
        <taxon>Dikarya</taxon>
        <taxon>Basidiomycota</taxon>
        <taxon>Agaricomycotina</taxon>
        <taxon>Agaricomycetes</taxon>
        <taxon>Agaricomycetidae</taxon>
        <taxon>Agaricales</taxon>
        <taxon>Agaricineae</taxon>
        <taxon>Psathyrellaceae</taxon>
        <taxon>Coprinellus</taxon>
    </lineage>
</organism>
<accession>A0A4Y7SGP2</accession>
<keyword evidence="3" id="KW-1185">Reference proteome</keyword>
<name>A0A4Y7SGP2_COPMI</name>
<gene>
    <name evidence="2" type="ORF">FA13DRAFT_1779962</name>
</gene>
<proteinExistence type="predicted"/>
<dbReference type="Proteomes" id="UP000298030">
    <property type="component" value="Unassembled WGS sequence"/>
</dbReference>
<comment type="caution">
    <text evidence="2">The sequence shown here is derived from an EMBL/GenBank/DDBJ whole genome shotgun (WGS) entry which is preliminary data.</text>
</comment>
<feature type="signal peptide" evidence="1">
    <location>
        <begin position="1"/>
        <end position="18"/>
    </location>
</feature>
<evidence type="ECO:0000313" key="3">
    <source>
        <dbReference type="Proteomes" id="UP000298030"/>
    </source>
</evidence>
<sequence length="244" mass="26747">MKFLSFLTVGALFLGALAAPIAVGETFEDLEARAPNLAISLKEWFRLKPNGELQEWHFGLIAHAPGAVPDASDPRKAFPLYHWTIDTDEKCMAFESGGTTKSNQGDLRVTGTLLPAKGETTDAALKKAVVAIFKAIPSSDVKKSGFRNCLDAATLGINHLLQAKYISATDYAKFKAFWDAKQEEVRKATDPQILAECGLTRRGFLEEYDEIDPRAPKRNCKPVFKNRMAAKPKAAPAPAPKKRS</sequence>
<dbReference type="STRING" id="71717.A0A4Y7SGP2"/>
<evidence type="ECO:0000256" key="1">
    <source>
        <dbReference type="SAM" id="SignalP"/>
    </source>
</evidence>